<dbReference type="CDD" id="cd06261">
    <property type="entry name" value="TM_PBP2"/>
    <property type="match status" value="1"/>
</dbReference>
<protein>
    <submittedName>
        <fullName evidence="9">Carbohydrate ABC transporter permease</fullName>
    </submittedName>
</protein>
<evidence type="ECO:0000313" key="10">
    <source>
        <dbReference type="Proteomes" id="UP000612893"/>
    </source>
</evidence>
<accession>A0A934KFB2</accession>
<feature type="transmembrane region" description="Helical" evidence="7">
    <location>
        <begin position="259"/>
        <end position="280"/>
    </location>
</feature>
<feature type="transmembrane region" description="Helical" evidence="7">
    <location>
        <begin position="157"/>
        <end position="180"/>
    </location>
</feature>
<feature type="transmembrane region" description="Helical" evidence="7">
    <location>
        <begin position="82"/>
        <end position="103"/>
    </location>
</feature>
<name>A0A934KFB2_9BACT</name>
<reference evidence="9" key="1">
    <citation type="submission" date="2020-10" db="EMBL/GenBank/DDBJ databases">
        <title>Ca. Dormibacterota MAGs.</title>
        <authorList>
            <person name="Montgomery K."/>
        </authorList>
    </citation>
    <scope>NUCLEOTIDE SEQUENCE [LARGE SCALE GENOMIC DNA]</scope>
    <source>
        <strain evidence="9">SC8812_S17_10</strain>
    </source>
</reference>
<keyword evidence="10" id="KW-1185">Reference proteome</keyword>
<evidence type="ECO:0000256" key="7">
    <source>
        <dbReference type="RuleBase" id="RU363032"/>
    </source>
</evidence>
<keyword evidence="3" id="KW-1003">Cell membrane</keyword>
<comment type="caution">
    <text evidence="9">The sequence shown here is derived from an EMBL/GenBank/DDBJ whole genome shotgun (WGS) entry which is preliminary data.</text>
</comment>
<feature type="transmembrane region" description="Helical" evidence="7">
    <location>
        <begin position="20"/>
        <end position="38"/>
    </location>
</feature>
<keyword evidence="5 7" id="KW-1133">Transmembrane helix</keyword>
<evidence type="ECO:0000256" key="6">
    <source>
        <dbReference type="ARBA" id="ARBA00023136"/>
    </source>
</evidence>
<organism evidence="9 10">
    <name type="scientific">Candidatus Nephthysia bennettiae</name>
    <dbReference type="NCBI Taxonomy" id="3127016"/>
    <lineage>
        <taxon>Bacteria</taxon>
        <taxon>Bacillati</taxon>
        <taxon>Candidatus Dormiibacterota</taxon>
        <taxon>Candidatus Dormibacteria</taxon>
        <taxon>Candidatus Dormibacterales</taxon>
        <taxon>Candidatus Dormibacteraceae</taxon>
        <taxon>Candidatus Nephthysia</taxon>
    </lineage>
</organism>
<keyword evidence="6 7" id="KW-0472">Membrane</keyword>
<dbReference type="InterPro" id="IPR035906">
    <property type="entry name" value="MetI-like_sf"/>
</dbReference>
<evidence type="ECO:0000313" key="9">
    <source>
        <dbReference type="EMBL" id="MBJ7601508.1"/>
    </source>
</evidence>
<comment type="similarity">
    <text evidence="7">Belongs to the binding-protein-dependent transport system permease family.</text>
</comment>
<evidence type="ECO:0000256" key="1">
    <source>
        <dbReference type="ARBA" id="ARBA00004651"/>
    </source>
</evidence>
<evidence type="ECO:0000256" key="4">
    <source>
        <dbReference type="ARBA" id="ARBA00022692"/>
    </source>
</evidence>
<proteinExistence type="inferred from homology"/>
<dbReference type="SUPFAM" id="SSF161098">
    <property type="entry name" value="MetI-like"/>
    <property type="match status" value="1"/>
</dbReference>
<dbReference type="RefSeq" id="WP_338205762.1">
    <property type="nucleotide sequence ID" value="NZ_JAEKNR010000249.1"/>
</dbReference>
<dbReference type="Proteomes" id="UP000612893">
    <property type="component" value="Unassembled WGS sequence"/>
</dbReference>
<comment type="subcellular location">
    <subcellularLocation>
        <location evidence="1 7">Cell membrane</location>
        <topology evidence="1 7">Multi-pass membrane protein</topology>
    </subcellularLocation>
</comment>
<dbReference type="PANTHER" id="PTHR43744">
    <property type="entry name" value="ABC TRANSPORTER PERMEASE PROTEIN MG189-RELATED-RELATED"/>
    <property type="match status" value="1"/>
</dbReference>
<dbReference type="GO" id="GO:0005886">
    <property type="term" value="C:plasma membrane"/>
    <property type="evidence" value="ECO:0007669"/>
    <property type="project" value="UniProtKB-SubCell"/>
</dbReference>
<dbReference type="InterPro" id="IPR000515">
    <property type="entry name" value="MetI-like"/>
</dbReference>
<keyword evidence="4 7" id="KW-0812">Transmembrane</keyword>
<evidence type="ECO:0000256" key="2">
    <source>
        <dbReference type="ARBA" id="ARBA00022448"/>
    </source>
</evidence>
<dbReference type="AlphaFoldDB" id="A0A934KFB2"/>
<evidence type="ECO:0000256" key="5">
    <source>
        <dbReference type="ARBA" id="ARBA00022989"/>
    </source>
</evidence>
<feature type="domain" description="ABC transmembrane type-1" evidence="8">
    <location>
        <begin position="78"/>
        <end position="280"/>
    </location>
</feature>
<evidence type="ECO:0000259" key="8">
    <source>
        <dbReference type="PROSITE" id="PS50928"/>
    </source>
</evidence>
<evidence type="ECO:0000256" key="3">
    <source>
        <dbReference type="ARBA" id="ARBA00022475"/>
    </source>
</evidence>
<feature type="transmembrane region" description="Helical" evidence="7">
    <location>
        <begin position="201"/>
        <end position="226"/>
    </location>
</feature>
<dbReference type="PROSITE" id="PS50928">
    <property type="entry name" value="ABC_TM1"/>
    <property type="match status" value="1"/>
</dbReference>
<dbReference type="GO" id="GO:0055085">
    <property type="term" value="P:transmembrane transport"/>
    <property type="evidence" value="ECO:0007669"/>
    <property type="project" value="InterPro"/>
</dbReference>
<sequence length="295" mass="33232">MAVVAVSRPRLRPRRMALQAFLMVVALIWLFPLAWAFYQALRPISDTTLHGYLSWPSEPLSLANFISAWTNADMPRFYLNTLYVAIPGVVFTLLVSSMLAFAISQFSWRFNLPVLMIFTAGNLLPPQVIIIPLYWIYLNTPVPIEFLSDNGLLYDQYIGIVLIHVVFQTGFATFVLSNYMKTITKDITESALVDGANVFRIWWNVILPLCRPALAAMATLLFTFIYNDFFWALMLMKSGDKRPIVSALNNLQGEFFTNYNLLAAGALLAAVPSVIVFIAFQRHFVRGLTLGATKG</sequence>
<gene>
    <name evidence="9" type="ORF">JF922_25960</name>
</gene>
<dbReference type="Gene3D" id="1.10.3720.10">
    <property type="entry name" value="MetI-like"/>
    <property type="match status" value="1"/>
</dbReference>
<dbReference type="Pfam" id="PF00528">
    <property type="entry name" value="BPD_transp_1"/>
    <property type="match status" value="1"/>
</dbReference>
<feature type="transmembrane region" description="Helical" evidence="7">
    <location>
        <begin position="115"/>
        <end position="137"/>
    </location>
</feature>
<keyword evidence="2 7" id="KW-0813">Transport</keyword>
<dbReference type="EMBL" id="JAEKNR010000249">
    <property type="protein sequence ID" value="MBJ7601508.1"/>
    <property type="molecule type" value="Genomic_DNA"/>
</dbReference>